<reference evidence="2" key="2">
    <citation type="submission" date="2015-01" db="EMBL/GenBank/DDBJ databases">
        <title>Evolutionary Origins and Diversification of the Mycorrhizal Mutualists.</title>
        <authorList>
            <consortium name="DOE Joint Genome Institute"/>
            <consortium name="Mycorrhizal Genomics Consortium"/>
            <person name="Kohler A."/>
            <person name="Kuo A."/>
            <person name="Nagy L.G."/>
            <person name="Floudas D."/>
            <person name="Copeland A."/>
            <person name="Barry K.W."/>
            <person name="Cichocki N."/>
            <person name="Veneault-Fourrey C."/>
            <person name="LaButti K."/>
            <person name="Lindquist E.A."/>
            <person name="Lipzen A."/>
            <person name="Lundell T."/>
            <person name="Morin E."/>
            <person name="Murat C."/>
            <person name="Riley R."/>
            <person name="Ohm R."/>
            <person name="Sun H."/>
            <person name="Tunlid A."/>
            <person name="Henrissat B."/>
            <person name="Grigoriev I.V."/>
            <person name="Hibbett D.S."/>
            <person name="Martin F."/>
        </authorList>
    </citation>
    <scope>NUCLEOTIDE SEQUENCE [LARGE SCALE GENOMIC DNA]</scope>
    <source>
        <strain evidence="2">LaAM-08-1</strain>
    </source>
</reference>
<evidence type="ECO:0000313" key="2">
    <source>
        <dbReference type="Proteomes" id="UP000054477"/>
    </source>
</evidence>
<name>A0A0C9X8E4_9AGAR</name>
<dbReference type="EMBL" id="KN838608">
    <property type="protein sequence ID" value="KIK01336.1"/>
    <property type="molecule type" value="Genomic_DNA"/>
</dbReference>
<sequence length="51" mass="5957">MIKCSTFWLNRTKLLDRALSCSMGFSWQFRRLYVHKSPSMPKFNVIGTTAT</sequence>
<dbReference type="Proteomes" id="UP000054477">
    <property type="component" value="Unassembled WGS sequence"/>
</dbReference>
<dbReference type="HOGENOM" id="CLU_3106777_0_0_1"/>
<reference evidence="1 2" key="1">
    <citation type="submission" date="2014-04" db="EMBL/GenBank/DDBJ databases">
        <authorList>
            <consortium name="DOE Joint Genome Institute"/>
            <person name="Kuo A."/>
            <person name="Kohler A."/>
            <person name="Nagy L.G."/>
            <person name="Floudas D."/>
            <person name="Copeland A."/>
            <person name="Barry K.W."/>
            <person name="Cichocki N."/>
            <person name="Veneault-Fourrey C."/>
            <person name="LaButti K."/>
            <person name="Lindquist E.A."/>
            <person name="Lipzen A."/>
            <person name="Lundell T."/>
            <person name="Morin E."/>
            <person name="Murat C."/>
            <person name="Sun H."/>
            <person name="Tunlid A."/>
            <person name="Henrissat B."/>
            <person name="Grigoriev I.V."/>
            <person name="Hibbett D.S."/>
            <person name="Martin F."/>
            <person name="Nordberg H.P."/>
            <person name="Cantor M.N."/>
            <person name="Hua S.X."/>
        </authorList>
    </citation>
    <scope>NUCLEOTIDE SEQUENCE [LARGE SCALE GENOMIC DNA]</scope>
    <source>
        <strain evidence="1 2">LaAM-08-1</strain>
    </source>
</reference>
<organism evidence="1 2">
    <name type="scientific">Laccaria amethystina LaAM-08-1</name>
    <dbReference type="NCBI Taxonomy" id="1095629"/>
    <lineage>
        <taxon>Eukaryota</taxon>
        <taxon>Fungi</taxon>
        <taxon>Dikarya</taxon>
        <taxon>Basidiomycota</taxon>
        <taxon>Agaricomycotina</taxon>
        <taxon>Agaricomycetes</taxon>
        <taxon>Agaricomycetidae</taxon>
        <taxon>Agaricales</taxon>
        <taxon>Agaricineae</taxon>
        <taxon>Hydnangiaceae</taxon>
        <taxon>Laccaria</taxon>
    </lineage>
</organism>
<evidence type="ECO:0000313" key="1">
    <source>
        <dbReference type="EMBL" id="KIK01336.1"/>
    </source>
</evidence>
<keyword evidence="2" id="KW-1185">Reference proteome</keyword>
<accession>A0A0C9X8E4</accession>
<gene>
    <name evidence="1" type="ORF">K443DRAFT_572255</name>
</gene>
<dbReference type="AlphaFoldDB" id="A0A0C9X8E4"/>
<proteinExistence type="predicted"/>
<protein>
    <submittedName>
        <fullName evidence="1">Uncharacterized protein</fullName>
    </submittedName>
</protein>